<gene>
    <name evidence="1" type="ORF">J2T57_001695</name>
</gene>
<protein>
    <submittedName>
        <fullName evidence="1">Uncharacterized protein</fullName>
    </submittedName>
</protein>
<proteinExistence type="predicted"/>
<sequence length="402" mass="43723">MMKTPIAAEPLAPGLLPRRERADHVSVARARLEAQSQLPLIDWPRIWRAERDCDQAIRRLVDAGASPLKALCAHTALTPRVVRALHRIGEGATRALDHAEPTLALLSATPLEFWPQTAEGWQQARALAGMIAAGTSACDFRLEGLIDAPFEAMAAALARRFGRSAAVLAGQASYDYLAFWAAYAEEALPQAPPLRLAGGLGRIVHRSEQWDRLMDHALSGAITAWSQRCPEARAAGWPGIQPARLREILGVRVTELTTPGALVDEAIALRHCAGSYAPRCFTEHYRLFSLATDTRRSTLALRLCSAPGEPLARIHEHRGPNNTPAPALHGRVAEALIERLHGRHRRVLAASAPISVPADMPVRSYESLRDHLGRDTLMAMMRGAEPAMIRLALAGERQATAA</sequence>
<dbReference type="EMBL" id="JALJXV010000003">
    <property type="protein sequence ID" value="MCP1674593.1"/>
    <property type="molecule type" value="Genomic_DNA"/>
</dbReference>
<comment type="caution">
    <text evidence="1">The sequence shown here is derived from an EMBL/GenBank/DDBJ whole genome shotgun (WGS) entry which is preliminary data.</text>
</comment>
<dbReference type="AlphaFoldDB" id="A0AAE3G556"/>
<dbReference type="RefSeq" id="WP_253476706.1">
    <property type="nucleotide sequence ID" value="NZ_JALJXV010000003.1"/>
</dbReference>
<evidence type="ECO:0000313" key="2">
    <source>
        <dbReference type="Proteomes" id="UP001205843"/>
    </source>
</evidence>
<reference evidence="1" key="1">
    <citation type="submission" date="2022-03" db="EMBL/GenBank/DDBJ databases">
        <title>Genomic Encyclopedia of Type Strains, Phase III (KMG-III): the genomes of soil and plant-associated and newly described type strains.</title>
        <authorList>
            <person name="Whitman W."/>
        </authorList>
    </citation>
    <scope>NUCLEOTIDE SEQUENCE</scope>
    <source>
        <strain evidence="1">ANL 6-2</strain>
    </source>
</reference>
<evidence type="ECO:0000313" key="1">
    <source>
        <dbReference type="EMBL" id="MCP1674593.1"/>
    </source>
</evidence>
<accession>A0AAE3G556</accession>
<dbReference type="Proteomes" id="UP001205843">
    <property type="component" value="Unassembled WGS sequence"/>
</dbReference>
<name>A0AAE3G556_9GAMM</name>
<keyword evidence="2" id="KW-1185">Reference proteome</keyword>
<organism evidence="1 2">
    <name type="scientific">Natronocella acetinitrilica</name>
    <dbReference type="NCBI Taxonomy" id="414046"/>
    <lineage>
        <taxon>Bacteria</taxon>
        <taxon>Pseudomonadati</taxon>
        <taxon>Pseudomonadota</taxon>
        <taxon>Gammaproteobacteria</taxon>
        <taxon>Chromatiales</taxon>
        <taxon>Ectothiorhodospiraceae</taxon>
        <taxon>Natronocella</taxon>
    </lineage>
</organism>